<reference evidence="1 2" key="1">
    <citation type="journal article" date="2019" name="Int. J. Syst. Evol. Microbiol.">
        <title>The Global Catalogue of Microorganisms (GCM) 10K type strain sequencing project: providing services to taxonomists for standard genome sequencing and annotation.</title>
        <authorList>
            <consortium name="The Broad Institute Genomics Platform"/>
            <consortium name="The Broad Institute Genome Sequencing Center for Infectious Disease"/>
            <person name="Wu L."/>
            <person name="Ma J."/>
        </authorList>
    </citation>
    <scope>NUCLEOTIDE SEQUENCE [LARGE SCALE GENOMIC DNA]</scope>
    <source>
        <strain evidence="1 2">JCM 3325</strain>
    </source>
</reference>
<evidence type="ECO:0008006" key="3">
    <source>
        <dbReference type="Google" id="ProtNLM"/>
    </source>
</evidence>
<proteinExistence type="predicted"/>
<dbReference type="NCBIfam" id="NF045502">
    <property type="entry name" value="variant_rSAM"/>
    <property type="match status" value="1"/>
</dbReference>
<name>A0ABN3K7G1_9ACTN</name>
<evidence type="ECO:0000313" key="1">
    <source>
        <dbReference type="EMBL" id="GAA2451787.1"/>
    </source>
</evidence>
<organism evidence="1 2">
    <name type="scientific">Actinomadura vinacea</name>
    <dbReference type="NCBI Taxonomy" id="115336"/>
    <lineage>
        <taxon>Bacteria</taxon>
        <taxon>Bacillati</taxon>
        <taxon>Actinomycetota</taxon>
        <taxon>Actinomycetes</taxon>
        <taxon>Streptosporangiales</taxon>
        <taxon>Thermomonosporaceae</taxon>
        <taxon>Actinomadura</taxon>
    </lineage>
</organism>
<evidence type="ECO:0000313" key="2">
    <source>
        <dbReference type="Proteomes" id="UP001501231"/>
    </source>
</evidence>
<keyword evidence="2" id="KW-1185">Reference proteome</keyword>
<sequence length="387" mass="40988">MKLALLSHGVAIDPSFSAWFTGQAGAVRRRNFYNSPVWDPHEIGSIPQEIRLATHGPPVTVAVNVYGDDEWKLSASEGGPQVDNRRLGVSWAVDLVDDLECLRTSPALAETANLYGGSALSFFSPRACYFFADSTQCRFCSLAGTAAETSYVNRLTSTQVRNAVAAVLAHPQAADRVNQVMIVGGNERGLDAGFARHVSLVRAAAEAIDAAGLTGEVSVHLVTMPPRDLDLVKELGAVPGVHCGFNLEAWDPAIFERIAPGKAADYGHAPILAALERLVEVVGEYRAHSILIAGLEPPSSTLDGAAALAAMGVSPIINAFHSDVHSAIGLKVRPSYGHLAQVAAGLSELYEAYPIRPYWKGCGRNALDFEASHGMFAGEPPALGGAR</sequence>
<protein>
    <recommendedName>
        <fullName evidence="3">Radical SAM protein</fullName>
    </recommendedName>
</protein>
<dbReference type="EMBL" id="BAAARW010000038">
    <property type="protein sequence ID" value="GAA2451787.1"/>
    <property type="molecule type" value="Genomic_DNA"/>
</dbReference>
<gene>
    <name evidence="1" type="ORF">GCM10010191_82540</name>
</gene>
<dbReference type="InterPro" id="IPR058240">
    <property type="entry name" value="rSAM_sf"/>
</dbReference>
<accession>A0ABN3K7G1</accession>
<comment type="caution">
    <text evidence="1">The sequence shown here is derived from an EMBL/GenBank/DDBJ whole genome shotgun (WGS) entry which is preliminary data.</text>
</comment>
<dbReference type="Proteomes" id="UP001501231">
    <property type="component" value="Unassembled WGS sequence"/>
</dbReference>
<dbReference type="SUPFAM" id="SSF102114">
    <property type="entry name" value="Radical SAM enzymes"/>
    <property type="match status" value="1"/>
</dbReference>